<dbReference type="EMBL" id="PJQD01000013">
    <property type="protein sequence ID" value="POY75683.1"/>
    <property type="molecule type" value="Genomic_DNA"/>
</dbReference>
<protein>
    <submittedName>
        <fullName evidence="1">Uncharacterized protein</fullName>
    </submittedName>
</protein>
<dbReference type="AlphaFoldDB" id="A0A2S5BG06"/>
<proteinExistence type="predicted"/>
<organism evidence="1 2">
    <name type="scientific">Rhodotorula taiwanensis</name>
    <dbReference type="NCBI Taxonomy" id="741276"/>
    <lineage>
        <taxon>Eukaryota</taxon>
        <taxon>Fungi</taxon>
        <taxon>Dikarya</taxon>
        <taxon>Basidiomycota</taxon>
        <taxon>Pucciniomycotina</taxon>
        <taxon>Microbotryomycetes</taxon>
        <taxon>Sporidiobolales</taxon>
        <taxon>Sporidiobolaceae</taxon>
        <taxon>Rhodotorula</taxon>
    </lineage>
</organism>
<comment type="caution">
    <text evidence="1">The sequence shown here is derived from an EMBL/GenBank/DDBJ whole genome shotgun (WGS) entry which is preliminary data.</text>
</comment>
<gene>
    <name evidence="1" type="ORF">BMF94_1306</name>
</gene>
<accession>A0A2S5BG06</accession>
<dbReference type="Proteomes" id="UP000237144">
    <property type="component" value="Unassembled WGS sequence"/>
</dbReference>
<evidence type="ECO:0000313" key="1">
    <source>
        <dbReference type="EMBL" id="POY75683.1"/>
    </source>
</evidence>
<keyword evidence="2" id="KW-1185">Reference proteome</keyword>
<sequence>MLVLQLMSTLARTPDGPTPPTVARSIGISGEGAHRRALIYGTRRPAEYRA</sequence>
<evidence type="ECO:0000313" key="2">
    <source>
        <dbReference type="Proteomes" id="UP000237144"/>
    </source>
</evidence>
<reference evidence="1 2" key="1">
    <citation type="journal article" date="2018" name="Front. Microbiol.">
        <title>Prospects for Fungal Bioremediation of Acidic Radioactive Waste Sites: Characterization and Genome Sequence of Rhodotorula taiwanensis MD1149.</title>
        <authorList>
            <person name="Tkavc R."/>
            <person name="Matrosova V.Y."/>
            <person name="Grichenko O.E."/>
            <person name="Gostincar C."/>
            <person name="Volpe R.P."/>
            <person name="Klimenkova P."/>
            <person name="Gaidamakova E.K."/>
            <person name="Zhou C.E."/>
            <person name="Stewart B.J."/>
            <person name="Lyman M.G."/>
            <person name="Malfatti S.A."/>
            <person name="Rubinfeld B."/>
            <person name="Courtot M."/>
            <person name="Singh J."/>
            <person name="Dalgard C.L."/>
            <person name="Hamilton T."/>
            <person name="Frey K.G."/>
            <person name="Gunde-Cimerman N."/>
            <person name="Dugan L."/>
            <person name="Daly M.J."/>
        </authorList>
    </citation>
    <scope>NUCLEOTIDE SEQUENCE [LARGE SCALE GENOMIC DNA]</scope>
    <source>
        <strain evidence="1 2">MD1149</strain>
    </source>
</reference>
<name>A0A2S5BG06_9BASI</name>